<feature type="non-terminal residue" evidence="3">
    <location>
        <position position="376"/>
    </location>
</feature>
<proteinExistence type="predicted"/>
<dbReference type="Proteomes" id="UP000054558">
    <property type="component" value="Unassembled WGS sequence"/>
</dbReference>
<reference evidence="3 4" key="1">
    <citation type="journal article" date="2014" name="Nat. Commun.">
        <title>Klebsormidium flaccidum genome reveals primary factors for plant terrestrial adaptation.</title>
        <authorList>
            <person name="Hori K."/>
            <person name="Maruyama F."/>
            <person name="Fujisawa T."/>
            <person name="Togashi T."/>
            <person name="Yamamoto N."/>
            <person name="Seo M."/>
            <person name="Sato S."/>
            <person name="Yamada T."/>
            <person name="Mori H."/>
            <person name="Tajima N."/>
            <person name="Moriyama T."/>
            <person name="Ikeuchi M."/>
            <person name="Watanabe M."/>
            <person name="Wada H."/>
            <person name="Kobayashi K."/>
            <person name="Saito M."/>
            <person name="Masuda T."/>
            <person name="Sasaki-Sekimoto Y."/>
            <person name="Mashiguchi K."/>
            <person name="Awai K."/>
            <person name="Shimojima M."/>
            <person name="Masuda S."/>
            <person name="Iwai M."/>
            <person name="Nobusawa T."/>
            <person name="Narise T."/>
            <person name="Kondo S."/>
            <person name="Saito H."/>
            <person name="Sato R."/>
            <person name="Murakawa M."/>
            <person name="Ihara Y."/>
            <person name="Oshima-Yamada Y."/>
            <person name="Ohtaka K."/>
            <person name="Satoh M."/>
            <person name="Sonobe K."/>
            <person name="Ishii M."/>
            <person name="Ohtani R."/>
            <person name="Kanamori-Sato M."/>
            <person name="Honoki R."/>
            <person name="Miyazaki D."/>
            <person name="Mochizuki H."/>
            <person name="Umetsu J."/>
            <person name="Higashi K."/>
            <person name="Shibata D."/>
            <person name="Kamiya Y."/>
            <person name="Sato N."/>
            <person name="Nakamura Y."/>
            <person name="Tabata S."/>
            <person name="Ida S."/>
            <person name="Kurokawa K."/>
            <person name="Ohta H."/>
        </authorList>
    </citation>
    <scope>NUCLEOTIDE SEQUENCE [LARGE SCALE GENOMIC DNA]</scope>
    <source>
        <strain evidence="3 4">NIES-2285</strain>
    </source>
</reference>
<name>A0A1Y1IF66_KLENI</name>
<evidence type="ECO:0000313" key="4">
    <source>
        <dbReference type="Proteomes" id="UP000054558"/>
    </source>
</evidence>
<feature type="region of interest" description="Disordered" evidence="2">
    <location>
        <begin position="42"/>
        <end position="100"/>
    </location>
</feature>
<organism evidence="3 4">
    <name type="scientific">Klebsormidium nitens</name>
    <name type="common">Green alga</name>
    <name type="synonym">Ulothrix nitens</name>
    <dbReference type="NCBI Taxonomy" id="105231"/>
    <lineage>
        <taxon>Eukaryota</taxon>
        <taxon>Viridiplantae</taxon>
        <taxon>Streptophyta</taxon>
        <taxon>Klebsormidiophyceae</taxon>
        <taxon>Klebsormidiales</taxon>
        <taxon>Klebsormidiaceae</taxon>
        <taxon>Klebsormidium</taxon>
    </lineage>
</organism>
<dbReference type="EMBL" id="DF237453">
    <property type="protein sequence ID" value="GAQ89263.1"/>
    <property type="molecule type" value="Genomic_DNA"/>
</dbReference>
<dbReference type="AlphaFoldDB" id="A0A1Y1IF66"/>
<gene>
    <name evidence="3" type="ORF">KFL_005040070</name>
</gene>
<sequence length="376" mass="42045">MPFFSQLQAASKGLESKGGGALNGKDHQWSLGDRLAGIAKMQKKLKMAPRRARVVDDETSSKDDPPSKRTRSHNPAPSYARSTNGGDADPTRNEENMDPRRAAASNDITAQIRNMQAPLSPRNANAQGQAARKKKTAGVPMTEAMGVASRADQDQTLNATQMVKFERAKAKVKECKAKIGTLEKENKDLRVVNLSLEKSLAAMRDRYELPDYLKPEHLKKIAKRVISAFLRGDQFYSDLYPTMDNVYKVFLAEQDLAHSSDRRRFKDYWDSKYGQKVMTKLGDRRSKLGGRFRKLLGEEVKCVPMPQFPDDEEEAAARQAIRDKFASDKIWIAGPNAFQNTENGEIAYEESEGDEPEPLKGRVFRVAYAGTIEAAL</sequence>
<feature type="compositionally biased region" description="Basic and acidic residues" evidence="2">
    <location>
        <begin position="53"/>
        <end position="67"/>
    </location>
</feature>
<feature type="compositionally biased region" description="Basic residues" evidence="2">
    <location>
        <begin position="42"/>
        <end position="52"/>
    </location>
</feature>
<evidence type="ECO:0000256" key="1">
    <source>
        <dbReference type="SAM" id="Coils"/>
    </source>
</evidence>
<keyword evidence="1" id="KW-0175">Coiled coil</keyword>
<protein>
    <submittedName>
        <fullName evidence="3">Uncharacterized protein</fullName>
    </submittedName>
</protein>
<feature type="compositionally biased region" description="Basic and acidic residues" evidence="2">
    <location>
        <begin position="89"/>
        <end position="100"/>
    </location>
</feature>
<accession>A0A1Y1IF66</accession>
<evidence type="ECO:0000256" key="2">
    <source>
        <dbReference type="SAM" id="MobiDB-lite"/>
    </source>
</evidence>
<feature type="region of interest" description="Disordered" evidence="2">
    <location>
        <begin position="1"/>
        <end position="29"/>
    </location>
</feature>
<feature type="region of interest" description="Disordered" evidence="2">
    <location>
        <begin position="120"/>
        <end position="139"/>
    </location>
</feature>
<evidence type="ECO:0000313" key="3">
    <source>
        <dbReference type="EMBL" id="GAQ89263.1"/>
    </source>
</evidence>
<keyword evidence="4" id="KW-1185">Reference proteome</keyword>
<feature type="coiled-coil region" evidence="1">
    <location>
        <begin position="165"/>
        <end position="192"/>
    </location>
</feature>